<evidence type="ECO:0000256" key="3">
    <source>
        <dbReference type="ARBA" id="ARBA00022840"/>
    </source>
</evidence>
<sequence>MIPATQIALTGSFGKTTTTNIIYKLLCEIYPLNKISVTDINLDTTFNVPITALKIKPWTKVALFELGVDHVGEMSKHLEIVHPQIAIITGITPVHTDKEHFGSLENLIKEKRKLLEALPENGYAILNYDDEIVRSMAKHTKAKILWYGSDPKKCDLWTTNVKITLSDASFNLHSKPNIFFPSLTPNFPSTSLKASYLLTTKLIGLHHTHTIMASVLTMIALSKITQQSISFDS</sequence>
<keyword evidence="3" id="KW-0067">ATP-binding</keyword>
<feature type="domain" description="Mur ligase central" evidence="4">
    <location>
        <begin position="10"/>
        <end position="177"/>
    </location>
</feature>
<dbReference type="GO" id="GO:0005524">
    <property type="term" value="F:ATP binding"/>
    <property type="evidence" value="ECO:0007669"/>
    <property type="project" value="UniProtKB-KW"/>
</dbReference>
<dbReference type="GO" id="GO:0016881">
    <property type="term" value="F:acid-amino acid ligase activity"/>
    <property type="evidence" value="ECO:0007669"/>
    <property type="project" value="InterPro"/>
</dbReference>
<evidence type="ECO:0000259" key="4">
    <source>
        <dbReference type="Pfam" id="PF08245"/>
    </source>
</evidence>
<dbReference type="EMBL" id="PFTH01000023">
    <property type="protein sequence ID" value="PJB89550.1"/>
    <property type="molecule type" value="Genomic_DNA"/>
</dbReference>
<dbReference type="AlphaFoldDB" id="A0A2M8DE24"/>
<protein>
    <recommendedName>
        <fullName evidence="4">Mur ligase central domain-containing protein</fullName>
    </recommendedName>
</protein>
<dbReference type="Pfam" id="PF08245">
    <property type="entry name" value="Mur_ligase_M"/>
    <property type="match status" value="1"/>
</dbReference>
<feature type="non-terminal residue" evidence="5">
    <location>
        <position position="233"/>
    </location>
</feature>
<gene>
    <name evidence="5" type="ORF">CO083_00620</name>
</gene>
<evidence type="ECO:0000313" key="5">
    <source>
        <dbReference type="EMBL" id="PJB89550.1"/>
    </source>
</evidence>
<dbReference type="PANTHER" id="PTHR43024:SF1">
    <property type="entry name" value="UDP-N-ACETYLMURAMOYL-TRIPEPTIDE--D-ALANYL-D-ALANINE LIGASE"/>
    <property type="match status" value="1"/>
</dbReference>
<keyword evidence="1" id="KW-0436">Ligase</keyword>
<dbReference type="InterPro" id="IPR036565">
    <property type="entry name" value="Mur-like_cat_sf"/>
</dbReference>
<dbReference type="SUPFAM" id="SSF53623">
    <property type="entry name" value="MurD-like peptide ligases, catalytic domain"/>
    <property type="match status" value="1"/>
</dbReference>
<dbReference type="InterPro" id="IPR051046">
    <property type="entry name" value="MurCDEF_CellWall_CoF430Synth"/>
</dbReference>
<organism evidence="5 6">
    <name type="scientific">Candidatus Roizmanbacteria bacterium CG_4_9_14_0_8_um_filter_34_12</name>
    <dbReference type="NCBI Taxonomy" id="1974840"/>
    <lineage>
        <taxon>Bacteria</taxon>
        <taxon>Candidatus Roizmaniibacteriota</taxon>
    </lineage>
</organism>
<dbReference type="Gene3D" id="3.40.1190.10">
    <property type="entry name" value="Mur-like, catalytic domain"/>
    <property type="match status" value="1"/>
</dbReference>
<accession>A0A2M8DE24</accession>
<proteinExistence type="predicted"/>
<keyword evidence="2" id="KW-0547">Nucleotide-binding</keyword>
<reference evidence="6" key="1">
    <citation type="submission" date="2017-09" db="EMBL/GenBank/DDBJ databases">
        <title>Depth-based differentiation of microbial function through sediment-hosted aquifers and enrichment of novel symbionts in the deep terrestrial subsurface.</title>
        <authorList>
            <person name="Probst A.J."/>
            <person name="Ladd B."/>
            <person name="Jarett J.K."/>
            <person name="Geller-Mcgrath D.E."/>
            <person name="Sieber C.M.K."/>
            <person name="Emerson J.B."/>
            <person name="Anantharaman K."/>
            <person name="Thomas B.C."/>
            <person name="Malmstrom R."/>
            <person name="Stieglmeier M."/>
            <person name="Klingl A."/>
            <person name="Woyke T."/>
            <person name="Ryan C.M."/>
            <person name="Banfield J.F."/>
        </authorList>
    </citation>
    <scope>NUCLEOTIDE SEQUENCE [LARGE SCALE GENOMIC DNA]</scope>
</reference>
<evidence type="ECO:0000256" key="2">
    <source>
        <dbReference type="ARBA" id="ARBA00022741"/>
    </source>
</evidence>
<evidence type="ECO:0000256" key="1">
    <source>
        <dbReference type="ARBA" id="ARBA00022598"/>
    </source>
</evidence>
<name>A0A2M8DE24_9BACT</name>
<comment type="caution">
    <text evidence="5">The sequence shown here is derived from an EMBL/GenBank/DDBJ whole genome shotgun (WGS) entry which is preliminary data.</text>
</comment>
<evidence type="ECO:0000313" key="6">
    <source>
        <dbReference type="Proteomes" id="UP000229706"/>
    </source>
</evidence>
<dbReference type="PANTHER" id="PTHR43024">
    <property type="entry name" value="UDP-N-ACETYLMURAMOYL-TRIPEPTIDE--D-ALANYL-D-ALANINE LIGASE"/>
    <property type="match status" value="1"/>
</dbReference>
<dbReference type="InterPro" id="IPR013221">
    <property type="entry name" value="Mur_ligase_cen"/>
</dbReference>
<dbReference type="Proteomes" id="UP000229706">
    <property type="component" value="Unassembled WGS sequence"/>
</dbReference>